<protein>
    <submittedName>
        <fullName evidence="1">Uncharacterized protein</fullName>
    </submittedName>
</protein>
<proteinExistence type="predicted"/>
<evidence type="ECO:0000313" key="1">
    <source>
        <dbReference type="EMBL" id="CAA6808545.1"/>
    </source>
</evidence>
<reference evidence="1" key="1">
    <citation type="submission" date="2020-01" db="EMBL/GenBank/DDBJ databases">
        <authorList>
            <person name="Meier V. D."/>
            <person name="Meier V D."/>
        </authorList>
    </citation>
    <scope>NUCLEOTIDE SEQUENCE</scope>
    <source>
        <strain evidence="1">HLG_WM_MAG_01</strain>
    </source>
</reference>
<dbReference type="AlphaFoldDB" id="A0A6S6T137"/>
<name>A0A6S6T137_9BACT</name>
<gene>
    <name evidence="1" type="ORF">HELGO_WM88597</name>
</gene>
<accession>A0A6S6T137</accession>
<dbReference type="EMBL" id="CACVAS010000054">
    <property type="protein sequence ID" value="CAA6808545.1"/>
    <property type="molecule type" value="Genomic_DNA"/>
</dbReference>
<sequence length="149" mass="17580">MAIDKEKMENDFQIYLMSINDNLDDLEVVLKEHYGSEYQLDFTIESLDKIEDFLSKQLENYAIKIYPLGKLLENVSTYMGEIARRKLSGYWDLERDNKDFDFGYPMITDLDGLPKDFGWSPIQVVFNFKRKKKIGLLKRATKSIFRISI</sequence>
<organism evidence="1">
    <name type="scientific">uncultured Sulfurovum sp</name>
    <dbReference type="NCBI Taxonomy" id="269237"/>
    <lineage>
        <taxon>Bacteria</taxon>
        <taxon>Pseudomonadati</taxon>
        <taxon>Campylobacterota</taxon>
        <taxon>Epsilonproteobacteria</taxon>
        <taxon>Campylobacterales</taxon>
        <taxon>Sulfurovaceae</taxon>
        <taxon>Sulfurovum</taxon>
        <taxon>environmental samples</taxon>
    </lineage>
</organism>